<dbReference type="Gene3D" id="3.40.47.10">
    <property type="match status" value="1"/>
</dbReference>
<dbReference type="EMBL" id="MVHE01000397">
    <property type="protein sequence ID" value="ORA01978.1"/>
    <property type="molecule type" value="Genomic_DNA"/>
</dbReference>
<evidence type="ECO:0000313" key="4">
    <source>
        <dbReference type="Proteomes" id="UP000192284"/>
    </source>
</evidence>
<organism evidence="3 4">
    <name type="scientific">Mycobacterium angelicum</name>
    <dbReference type="NCBI Taxonomy" id="470074"/>
    <lineage>
        <taxon>Bacteria</taxon>
        <taxon>Bacillati</taxon>
        <taxon>Actinomycetota</taxon>
        <taxon>Actinomycetes</taxon>
        <taxon>Mycobacteriales</taxon>
        <taxon>Mycobacteriaceae</taxon>
        <taxon>Mycobacterium</taxon>
    </lineage>
</organism>
<reference evidence="3 4" key="1">
    <citation type="submission" date="2017-02" db="EMBL/GenBank/DDBJ databases">
        <title>The new phylogeny of genus Mycobacterium.</title>
        <authorList>
            <person name="Tortoli E."/>
            <person name="Trovato A."/>
            <person name="Cirillo D.M."/>
        </authorList>
    </citation>
    <scope>NUCLEOTIDE SEQUENCE [LARGE SCALE GENOMIC DNA]</scope>
    <source>
        <strain evidence="3 4">DSM 45057</strain>
    </source>
</reference>
<evidence type="ECO:0000256" key="1">
    <source>
        <dbReference type="ARBA" id="ARBA00022679"/>
    </source>
</evidence>
<evidence type="ECO:0000259" key="2">
    <source>
        <dbReference type="PROSITE" id="PS50075"/>
    </source>
</evidence>
<gene>
    <name evidence="3" type="ORF">BST12_29980</name>
</gene>
<name>A0A1W9YPI1_MYCAN</name>
<dbReference type="InterPro" id="IPR009081">
    <property type="entry name" value="PP-bd_ACP"/>
</dbReference>
<dbReference type="InterPro" id="IPR016039">
    <property type="entry name" value="Thiolase-like"/>
</dbReference>
<dbReference type="GO" id="GO:0004312">
    <property type="term" value="F:fatty acid synthase activity"/>
    <property type="evidence" value="ECO:0007669"/>
    <property type="project" value="TreeGrafter"/>
</dbReference>
<dbReference type="GO" id="GO:0006633">
    <property type="term" value="P:fatty acid biosynthetic process"/>
    <property type="evidence" value="ECO:0007669"/>
    <property type="project" value="TreeGrafter"/>
</dbReference>
<dbReference type="Gene3D" id="1.10.1200.10">
    <property type="entry name" value="ACP-like"/>
    <property type="match status" value="1"/>
</dbReference>
<dbReference type="SUPFAM" id="SSF47336">
    <property type="entry name" value="ACP-like"/>
    <property type="match status" value="1"/>
</dbReference>
<dbReference type="PANTHER" id="PTHR43775:SF51">
    <property type="entry name" value="INACTIVE PHENOLPHTHIOCEROL SYNTHESIS POLYKETIDE SYNTHASE TYPE I PKS1-RELATED"/>
    <property type="match status" value="1"/>
</dbReference>
<accession>A0A1W9YPI1</accession>
<keyword evidence="1" id="KW-0808">Transferase</keyword>
<keyword evidence="4" id="KW-1185">Reference proteome</keyword>
<dbReference type="Pfam" id="PF00109">
    <property type="entry name" value="ketoacyl-synt"/>
    <property type="match status" value="1"/>
</dbReference>
<dbReference type="InterPro" id="IPR036736">
    <property type="entry name" value="ACP-like_sf"/>
</dbReference>
<dbReference type="InterPro" id="IPR050091">
    <property type="entry name" value="PKS_NRPS_Biosynth_Enz"/>
</dbReference>
<sequence>DSLTALELRNALAQHTGLTLSPALIFDHPTLGALAHHLLTQLTTTNPVASPVRTTITAGADEPIAVVGMACRFPGGIDSAAGLWQVVSG</sequence>
<proteinExistence type="predicted"/>
<comment type="caution">
    <text evidence="3">The sequence shown here is derived from an EMBL/GenBank/DDBJ whole genome shotgun (WGS) entry which is preliminary data.</text>
</comment>
<feature type="non-terminal residue" evidence="3">
    <location>
        <position position="89"/>
    </location>
</feature>
<evidence type="ECO:0000313" key="3">
    <source>
        <dbReference type="EMBL" id="ORA01978.1"/>
    </source>
</evidence>
<dbReference type="PANTHER" id="PTHR43775">
    <property type="entry name" value="FATTY ACID SYNTHASE"/>
    <property type="match status" value="1"/>
</dbReference>
<dbReference type="InterPro" id="IPR014030">
    <property type="entry name" value="Ketoacyl_synth_N"/>
</dbReference>
<dbReference type="PROSITE" id="PS50075">
    <property type="entry name" value="CARRIER"/>
    <property type="match status" value="1"/>
</dbReference>
<feature type="domain" description="Carrier" evidence="2">
    <location>
        <begin position="1"/>
        <end position="42"/>
    </location>
</feature>
<dbReference type="AlphaFoldDB" id="A0A1W9YPI1"/>
<feature type="non-terminal residue" evidence="3">
    <location>
        <position position="1"/>
    </location>
</feature>
<dbReference type="RefSeq" id="WP_139802130.1">
    <property type="nucleotide sequence ID" value="NZ_MVHE01000397.1"/>
</dbReference>
<dbReference type="Proteomes" id="UP000192284">
    <property type="component" value="Unassembled WGS sequence"/>
</dbReference>
<protein>
    <recommendedName>
        <fullName evidence="2">Carrier domain-containing protein</fullName>
    </recommendedName>
</protein>
<dbReference type="Pfam" id="PF00550">
    <property type="entry name" value="PP-binding"/>
    <property type="match status" value="1"/>
</dbReference>